<dbReference type="RefSeq" id="WP_343921951.1">
    <property type="nucleotide sequence ID" value="NZ_BAAAIR010000004.1"/>
</dbReference>
<dbReference type="Proteomes" id="UP001595937">
    <property type="component" value="Unassembled WGS sequence"/>
</dbReference>
<dbReference type="GeneID" id="303295659"/>
<evidence type="ECO:0000313" key="2">
    <source>
        <dbReference type="EMBL" id="MFC5298776.1"/>
    </source>
</evidence>
<feature type="region of interest" description="Disordered" evidence="1">
    <location>
        <begin position="316"/>
        <end position="340"/>
    </location>
</feature>
<accession>A0ABW0FJF0</accession>
<sequence>MCDVLQTSVIPGAIISHTTAAALFGISIPWWTDNEMGLLSSASYILDGRRTVPGTVPIPPGSAADHADELPAAWVSRAESGLTLNTAGAQPGPPAAARHLTTPPLLHARLEHGRQRSAGQHVVLHRTSPRPGFTYLGLKMSHPYVVLLELASILPHDEVVIAIDSLVRRDPPVRGVTLEAIRIAADTYGSRWGSSALRKALRDAQPNTDSPGETRTRLLLGRAGFPQPAINHPVVDPDTGQMRYLDLAYPEHRIGVEYDGDYHRLTKKQWRSDQARKDSLASVGWELRTLTGEDIKHPKRALAALHRTFLRAGARAPSPDNWAGRRGALLGRSLRPPASD</sequence>
<evidence type="ECO:0000256" key="1">
    <source>
        <dbReference type="SAM" id="MobiDB-lite"/>
    </source>
</evidence>
<gene>
    <name evidence="2" type="ORF">ACFPK8_14790</name>
</gene>
<evidence type="ECO:0008006" key="4">
    <source>
        <dbReference type="Google" id="ProtNLM"/>
    </source>
</evidence>
<protein>
    <recommendedName>
        <fullName evidence="4">DUF559 domain-containing protein</fullName>
    </recommendedName>
</protein>
<dbReference type="Gene3D" id="3.40.960.10">
    <property type="entry name" value="VSR Endonuclease"/>
    <property type="match status" value="1"/>
</dbReference>
<dbReference type="SUPFAM" id="SSF52980">
    <property type="entry name" value="Restriction endonuclease-like"/>
    <property type="match status" value="1"/>
</dbReference>
<dbReference type="InterPro" id="IPR011335">
    <property type="entry name" value="Restrct_endonuc-II-like"/>
</dbReference>
<dbReference type="EMBL" id="JBHSLN010000081">
    <property type="protein sequence ID" value="MFC5298776.1"/>
    <property type="molecule type" value="Genomic_DNA"/>
</dbReference>
<name>A0ABW0FJF0_9MICO</name>
<feature type="compositionally biased region" description="Low complexity" evidence="1">
    <location>
        <begin position="324"/>
        <end position="340"/>
    </location>
</feature>
<keyword evidence="3" id="KW-1185">Reference proteome</keyword>
<evidence type="ECO:0000313" key="3">
    <source>
        <dbReference type="Proteomes" id="UP001595937"/>
    </source>
</evidence>
<organism evidence="2 3">
    <name type="scientific">Brachybacterium tyrofermentans</name>
    <dbReference type="NCBI Taxonomy" id="47848"/>
    <lineage>
        <taxon>Bacteria</taxon>
        <taxon>Bacillati</taxon>
        <taxon>Actinomycetota</taxon>
        <taxon>Actinomycetes</taxon>
        <taxon>Micrococcales</taxon>
        <taxon>Dermabacteraceae</taxon>
        <taxon>Brachybacterium</taxon>
    </lineage>
</organism>
<proteinExistence type="predicted"/>
<comment type="caution">
    <text evidence="2">The sequence shown here is derived from an EMBL/GenBank/DDBJ whole genome shotgun (WGS) entry which is preliminary data.</text>
</comment>
<reference evidence="3" key="1">
    <citation type="journal article" date="2019" name="Int. J. Syst. Evol. Microbiol.">
        <title>The Global Catalogue of Microorganisms (GCM) 10K type strain sequencing project: providing services to taxonomists for standard genome sequencing and annotation.</title>
        <authorList>
            <consortium name="The Broad Institute Genomics Platform"/>
            <consortium name="The Broad Institute Genome Sequencing Center for Infectious Disease"/>
            <person name="Wu L."/>
            <person name="Ma J."/>
        </authorList>
    </citation>
    <scope>NUCLEOTIDE SEQUENCE [LARGE SCALE GENOMIC DNA]</scope>
    <source>
        <strain evidence="3">CGMCC 1.16455</strain>
    </source>
</reference>